<dbReference type="InterPro" id="IPR041427">
    <property type="entry name" value="AbiJ-NTD3"/>
</dbReference>
<feature type="domain" description="AbiJ-NTD3" evidence="1">
    <location>
        <begin position="97"/>
        <end position="272"/>
    </location>
</feature>
<name>A0AB73TVI5_MYCCH</name>
<organism evidence="2 3">
    <name type="scientific">Mycobacteroides chelonae</name>
    <name type="common">Mycobacterium chelonae</name>
    <dbReference type="NCBI Taxonomy" id="1774"/>
    <lineage>
        <taxon>Bacteria</taxon>
        <taxon>Bacillati</taxon>
        <taxon>Actinomycetota</taxon>
        <taxon>Actinomycetes</taxon>
        <taxon>Mycobacteriales</taxon>
        <taxon>Mycobacteriaceae</taxon>
        <taxon>Mycobacteroides</taxon>
    </lineage>
</organism>
<evidence type="ECO:0000313" key="2">
    <source>
        <dbReference type="EMBL" id="QDF68789.1"/>
    </source>
</evidence>
<dbReference type="RefSeq" id="WP_109550008.1">
    <property type="nucleotide sequence ID" value="NZ_CP041150.1"/>
</dbReference>
<evidence type="ECO:0000313" key="3">
    <source>
        <dbReference type="Proteomes" id="UP000317728"/>
    </source>
</evidence>
<dbReference type="Pfam" id="PF18860">
    <property type="entry name" value="AbiJ_NTD3"/>
    <property type="match status" value="1"/>
</dbReference>
<gene>
    <name evidence="2" type="ORF">FJK96_00365</name>
</gene>
<proteinExistence type="predicted"/>
<reference evidence="2 3" key="1">
    <citation type="submission" date="2019-06" db="EMBL/GenBank/DDBJ databases">
        <title>Whole geneome sequnce of Mycobacteroides chelonae M77 isolated from bovine milk from Meghalaya, India.</title>
        <authorList>
            <person name="Vise E."/>
            <person name="Das S."/>
            <person name="Garg A."/>
            <person name="Ghatak S."/>
            <person name="Shakuntala I."/>
            <person name="Milton A.A.P."/>
            <person name="Karam A."/>
            <person name="Sanjukta R."/>
            <person name="Puro K."/>
            <person name="Sen A."/>
        </authorList>
    </citation>
    <scope>NUCLEOTIDE SEQUENCE [LARGE SCALE GENOMIC DNA]</scope>
    <source>
        <strain evidence="2 3">M77</strain>
    </source>
</reference>
<accession>A0AB73TVI5</accession>
<protein>
    <recommendedName>
        <fullName evidence="1">AbiJ-NTD3 domain-containing protein</fullName>
    </recommendedName>
</protein>
<dbReference type="AlphaFoldDB" id="A0AB73TVI5"/>
<dbReference type="Proteomes" id="UP000317728">
    <property type="component" value="Chromosome"/>
</dbReference>
<evidence type="ECO:0000259" key="1">
    <source>
        <dbReference type="Pfam" id="PF18860"/>
    </source>
</evidence>
<dbReference type="EMBL" id="CP041150">
    <property type="protein sequence ID" value="QDF68789.1"/>
    <property type="molecule type" value="Genomic_DNA"/>
</dbReference>
<sequence length="470" mass="52845">MIEQIDTHGLRELLRAPLGSGTHGDISTRFEALGVVEAETDGARTKAERVDVVLATLNDHDMVRVAQRLLSAHGMTPSLRNRIQDTLWAGQPPLVVERVRRELARELELGEAVVDTERFEALLDRWWVLGQPSLWEGLVPAPKTATRSPLDILFPPADQLRKEIHKHVLFNPDWDTTRLFEKLGAFTATDRRFVGFIEDLASHQVLVDEDRQRRIVEAINPILRQAGIELREVDTKGGYPVFSAVHTGKQAGQPKNLIFGSFGKPDLRLANSVDNEIEVVENGTEAMVFDEPISPATGLPWRSLQQWWSRLHPDQDELTAKRALYNRLRAAIPKNSPPQQLLFDLYHKIHGDRVPDLPALLPEVWLHWDHKTVAARGAQALLGQRMDFLMLGPGHARIVLEVDGVNHYANAAGRPSPAIYARQAQHDRQLRLRGYDVYRFGGAELIDPGKSLALLAEFFGALFERHSIGL</sequence>